<dbReference type="Proteomes" id="UP000501690">
    <property type="component" value="Linkage Group LG4"/>
</dbReference>
<dbReference type="Gene3D" id="2.40.50.140">
    <property type="entry name" value="Nucleic acid-binding proteins"/>
    <property type="match status" value="1"/>
</dbReference>
<dbReference type="InterPro" id="IPR012340">
    <property type="entry name" value="NA-bd_OB-fold"/>
</dbReference>
<keyword evidence="8" id="KW-1185">Reference proteome</keyword>
<dbReference type="InterPro" id="IPR047192">
    <property type="entry name" value="Euk_RPA1_DBD_C"/>
</dbReference>
<keyword evidence="3" id="KW-0863">Zinc-finger</keyword>
<dbReference type="Pfam" id="PF08646">
    <property type="entry name" value="Rep_fac-A_C"/>
    <property type="match status" value="1"/>
</dbReference>
<evidence type="ECO:0000313" key="8">
    <source>
        <dbReference type="Proteomes" id="UP000501690"/>
    </source>
</evidence>
<keyword evidence="2" id="KW-0479">Metal-binding</keyword>
<name>A0A4D6LNX8_VIGUN</name>
<dbReference type="SUPFAM" id="SSF50249">
    <property type="entry name" value="Nucleic acid-binding proteins"/>
    <property type="match status" value="1"/>
</dbReference>
<dbReference type="InterPro" id="IPR013955">
    <property type="entry name" value="Rep_factor-A_C"/>
</dbReference>
<keyword evidence="5" id="KW-0238">DNA-binding</keyword>
<dbReference type="GO" id="GO:0003677">
    <property type="term" value="F:DNA binding"/>
    <property type="evidence" value="ECO:0007669"/>
    <property type="project" value="UniProtKB-KW"/>
</dbReference>
<dbReference type="GO" id="GO:0008270">
    <property type="term" value="F:zinc ion binding"/>
    <property type="evidence" value="ECO:0007669"/>
    <property type="project" value="UniProtKB-KW"/>
</dbReference>
<dbReference type="CDD" id="cd04476">
    <property type="entry name" value="RPA1_DBD_C"/>
    <property type="match status" value="1"/>
</dbReference>
<evidence type="ECO:0000256" key="4">
    <source>
        <dbReference type="ARBA" id="ARBA00022833"/>
    </source>
</evidence>
<dbReference type="AlphaFoldDB" id="A0A4D6LNX8"/>
<evidence type="ECO:0000256" key="2">
    <source>
        <dbReference type="ARBA" id="ARBA00022723"/>
    </source>
</evidence>
<proteinExistence type="inferred from homology"/>
<dbReference type="PANTHER" id="PTHR47165:SF4">
    <property type="entry name" value="OS03G0429900 PROTEIN"/>
    <property type="match status" value="1"/>
</dbReference>
<evidence type="ECO:0000256" key="3">
    <source>
        <dbReference type="ARBA" id="ARBA00022771"/>
    </source>
</evidence>
<dbReference type="EMBL" id="CP039348">
    <property type="protein sequence ID" value="QCD90138.1"/>
    <property type="molecule type" value="Genomic_DNA"/>
</dbReference>
<feature type="domain" description="Replication factor A C-terminal" evidence="6">
    <location>
        <begin position="111"/>
        <end position="229"/>
    </location>
</feature>
<protein>
    <submittedName>
        <fullName evidence="7">Replication factor A1</fullName>
    </submittedName>
</protein>
<evidence type="ECO:0000256" key="1">
    <source>
        <dbReference type="ARBA" id="ARBA00005690"/>
    </source>
</evidence>
<organism evidence="7 8">
    <name type="scientific">Vigna unguiculata</name>
    <name type="common">Cowpea</name>
    <dbReference type="NCBI Taxonomy" id="3917"/>
    <lineage>
        <taxon>Eukaryota</taxon>
        <taxon>Viridiplantae</taxon>
        <taxon>Streptophyta</taxon>
        <taxon>Embryophyta</taxon>
        <taxon>Tracheophyta</taxon>
        <taxon>Spermatophyta</taxon>
        <taxon>Magnoliopsida</taxon>
        <taxon>eudicotyledons</taxon>
        <taxon>Gunneridae</taxon>
        <taxon>Pentapetalae</taxon>
        <taxon>rosids</taxon>
        <taxon>fabids</taxon>
        <taxon>Fabales</taxon>
        <taxon>Fabaceae</taxon>
        <taxon>Papilionoideae</taxon>
        <taxon>50 kb inversion clade</taxon>
        <taxon>NPAAA clade</taxon>
        <taxon>indigoferoid/millettioid clade</taxon>
        <taxon>Phaseoleae</taxon>
        <taxon>Vigna</taxon>
    </lineage>
</organism>
<dbReference type="PANTHER" id="PTHR47165">
    <property type="entry name" value="OS03G0429900 PROTEIN"/>
    <property type="match status" value="1"/>
</dbReference>
<gene>
    <name evidence="7" type="ORF">DEO72_LG4g1092</name>
</gene>
<keyword evidence="4" id="KW-0862">Zinc</keyword>
<reference evidence="7 8" key="1">
    <citation type="submission" date="2019-04" db="EMBL/GenBank/DDBJ databases">
        <title>An improved genome assembly and genetic linkage map for asparagus bean, Vigna unguiculata ssp. sesquipedialis.</title>
        <authorList>
            <person name="Xia Q."/>
            <person name="Zhang R."/>
            <person name="Dong Y."/>
        </authorList>
    </citation>
    <scope>NUCLEOTIDE SEQUENCE [LARGE SCALE GENOMIC DNA]</scope>
    <source>
        <tissue evidence="7">Leaf</tissue>
    </source>
</reference>
<comment type="similarity">
    <text evidence="1">Belongs to the replication factor A protein 1 family.</text>
</comment>
<accession>A0A4D6LNX8</accession>
<evidence type="ECO:0000313" key="7">
    <source>
        <dbReference type="EMBL" id="QCD90138.1"/>
    </source>
</evidence>
<evidence type="ECO:0000256" key="5">
    <source>
        <dbReference type="ARBA" id="ARBA00023125"/>
    </source>
</evidence>
<evidence type="ECO:0000259" key="6">
    <source>
        <dbReference type="Pfam" id="PF08646"/>
    </source>
</evidence>
<sequence length="367" mass="42370">MFLYLPPSTRFSSAKSNTVASSRPRFTTINRFLQAINLSSHQSYFLQFSLIYIGMTSVKSKQRCPFSMEFVIQDKESSKNTVEEDFLTLTPRTTIQGLKDCKEITTYILFGTIKHILGDDDWWYTACVCNKAVYPDSKMFFCEKCNKHVIKVFPRYRIEIRVIDSSDSTTFVLFDRDATTLFKRTCADMLDTHDKNTTVGNLPKEFEVLIDKTYLFKVECKNDYNSKFEQSFIVKKVCMDEKIIENFSDVEVKSLDVYSGNEEENKLKQITNEMSFDTIAEDLLIKFTKESNDVETLSDYLNTIGSSPVSTEEALINKVVIDVKNDELTHKESSHMENLSFDLATKARVLAIKRQNQSLVQENKKIQ</sequence>